<keyword evidence="10" id="KW-0496">Mitochondrion</keyword>
<comment type="function">
    <text evidence="7">Allows the formation of correctly charged Asn-tRNA(Asn) or Gln-tRNA(Gln) through the transamidation of misacylated Asp-tRNA(Asn) or Glu-tRNA(Gln) in organisms which lack either or both of asparaginyl-tRNA or glutaminyl-tRNA synthetases. The reaction takes place in the presence of glutamine and ATP through an activated phospho-Asp-tRNA(Asn) or phospho-Glu-tRNA(Gln).</text>
</comment>
<dbReference type="FunFam" id="1.10.10.410:FF:000001">
    <property type="entry name" value="Aspartyl/glutamyl-tRNA(Asn/Gln) amidotransferase subunit B"/>
    <property type="match status" value="1"/>
</dbReference>
<feature type="transmembrane region" description="Helical" evidence="11">
    <location>
        <begin position="12"/>
        <end position="33"/>
    </location>
</feature>
<accession>A0A485LE09</accession>
<keyword evidence="11" id="KW-0472">Membrane</keyword>
<evidence type="ECO:0000259" key="12">
    <source>
        <dbReference type="SMART" id="SM00845"/>
    </source>
</evidence>
<dbReference type="InterPro" id="IPR042114">
    <property type="entry name" value="GatB_C_1"/>
</dbReference>
<dbReference type="OrthoDB" id="1722066at2759"/>
<reference evidence="14 15" key="1">
    <citation type="submission" date="2019-03" db="EMBL/GenBank/DDBJ databases">
        <authorList>
            <person name="Gaulin E."/>
            <person name="Dumas B."/>
        </authorList>
    </citation>
    <scope>NUCLEOTIDE SEQUENCE [LARGE SCALE GENOMIC DNA]</scope>
    <source>
        <strain evidence="14">CBS 568.67</strain>
    </source>
</reference>
<organism evidence="14 15">
    <name type="scientific">Aphanomyces stellatus</name>
    <dbReference type="NCBI Taxonomy" id="120398"/>
    <lineage>
        <taxon>Eukaryota</taxon>
        <taxon>Sar</taxon>
        <taxon>Stramenopiles</taxon>
        <taxon>Oomycota</taxon>
        <taxon>Saprolegniomycetes</taxon>
        <taxon>Saprolegniales</taxon>
        <taxon>Verrucalvaceae</taxon>
        <taxon>Aphanomyces</taxon>
    </lineage>
</organism>
<evidence type="ECO:0000313" key="15">
    <source>
        <dbReference type="Proteomes" id="UP000332933"/>
    </source>
</evidence>
<evidence type="ECO:0000256" key="9">
    <source>
        <dbReference type="ARBA" id="ARBA00047913"/>
    </source>
</evidence>
<evidence type="ECO:0000256" key="8">
    <source>
        <dbReference type="ARBA" id="ARBA00047380"/>
    </source>
</evidence>
<evidence type="ECO:0000256" key="2">
    <source>
        <dbReference type="ARBA" id="ARBA00011123"/>
    </source>
</evidence>
<dbReference type="NCBIfam" id="TIGR00133">
    <property type="entry name" value="gatB"/>
    <property type="match status" value="1"/>
</dbReference>
<dbReference type="InterPro" id="IPR003789">
    <property type="entry name" value="Asn/Gln_tRNA_amidoTrase-B-like"/>
</dbReference>
<keyword evidence="5 10" id="KW-0067">ATP-binding</keyword>
<proteinExistence type="inferred from homology"/>
<dbReference type="NCBIfam" id="NF004014">
    <property type="entry name" value="PRK05477.1-4"/>
    <property type="match status" value="1"/>
</dbReference>
<dbReference type="SUPFAM" id="SSF89095">
    <property type="entry name" value="GatB/YqeY motif"/>
    <property type="match status" value="1"/>
</dbReference>
<dbReference type="EMBL" id="CAADRA010006491">
    <property type="protein sequence ID" value="VFT95940.1"/>
    <property type="molecule type" value="Genomic_DNA"/>
</dbReference>
<dbReference type="GO" id="GO:0005524">
    <property type="term" value="F:ATP binding"/>
    <property type="evidence" value="ECO:0007669"/>
    <property type="project" value="UniProtKB-KW"/>
</dbReference>
<dbReference type="InterPro" id="IPR004413">
    <property type="entry name" value="GatB"/>
</dbReference>
<keyword evidence="4 10" id="KW-0547">Nucleotide-binding</keyword>
<dbReference type="GO" id="GO:0030956">
    <property type="term" value="C:glutamyl-tRNA(Gln) amidotransferase complex"/>
    <property type="evidence" value="ECO:0007669"/>
    <property type="project" value="UniProtKB-UniRule"/>
</dbReference>
<dbReference type="PANTHER" id="PTHR11659">
    <property type="entry name" value="GLUTAMYL-TRNA GLN AMIDOTRANSFERASE SUBUNIT B MITOCHONDRIAL AND PROKARYOTIC PET112-RELATED"/>
    <property type="match status" value="1"/>
</dbReference>
<feature type="domain" description="Asn/Gln amidotransferase" evidence="12">
    <location>
        <begin position="400"/>
        <end position="550"/>
    </location>
</feature>
<protein>
    <recommendedName>
        <fullName evidence="10">Glutamyl-tRNA(Gln) amidotransferase subunit B, mitochondrial</fullName>
        <shortName evidence="10">Glu-AdT subunit B</shortName>
        <ecNumber evidence="10">6.3.5.-</ecNumber>
    </recommendedName>
</protein>
<dbReference type="Pfam" id="PF02637">
    <property type="entry name" value="GatB_Yqey"/>
    <property type="match status" value="1"/>
</dbReference>
<comment type="catalytic activity">
    <reaction evidence="9 10">
        <text>L-glutamyl-tRNA(Gln) + L-glutamine + ATP + H2O = L-glutaminyl-tRNA(Gln) + L-glutamate + ADP + phosphate + H(+)</text>
        <dbReference type="Rhea" id="RHEA:17521"/>
        <dbReference type="Rhea" id="RHEA-COMP:9681"/>
        <dbReference type="Rhea" id="RHEA-COMP:9684"/>
        <dbReference type="ChEBI" id="CHEBI:15377"/>
        <dbReference type="ChEBI" id="CHEBI:15378"/>
        <dbReference type="ChEBI" id="CHEBI:29985"/>
        <dbReference type="ChEBI" id="CHEBI:30616"/>
        <dbReference type="ChEBI" id="CHEBI:43474"/>
        <dbReference type="ChEBI" id="CHEBI:58359"/>
        <dbReference type="ChEBI" id="CHEBI:78520"/>
        <dbReference type="ChEBI" id="CHEBI:78521"/>
        <dbReference type="ChEBI" id="CHEBI:456216"/>
    </reaction>
</comment>
<keyword evidence="15" id="KW-1185">Reference proteome</keyword>
<dbReference type="InterPro" id="IPR018027">
    <property type="entry name" value="Asn/Gln_amidotransferase"/>
</dbReference>
<dbReference type="InterPro" id="IPR006075">
    <property type="entry name" value="Asn/Gln-tRNA_Trfase_suB/E_cat"/>
</dbReference>
<dbReference type="NCBIfam" id="NF004012">
    <property type="entry name" value="PRK05477.1-2"/>
    <property type="match status" value="1"/>
</dbReference>
<keyword evidence="3 10" id="KW-0436">Ligase</keyword>
<dbReference type="EC" id="6.3.5.-" evidence="10"/>
<evidence type="ECO:0000256" key="6">
    <source>
        <dbReference type="ARBA" id="ARBA00022917"/>
    </source>
</evidence>
<keyword evidence="11" id="KW-0812">Transmembrane</keyword>
<dbReference type="GO" id="GO:0070681">
    <property type="term" value="P:glutaminyl-tRNAGln biosynthesis via transamidation"/>
    <property type="evidence" value="ECO:0007669"/>
    <property type="project" value="UniProtKB-UniRule"/>
</dbReference>
<evidence type="ECO:0000313" key="13">
    <source>
        <dbReference type="EMBL" id="KAF0689323.1"/>
    </source>
</evidence>
<evidence type="ECO:0000256" key="5">
    <source>
        <dbReference type="ARBA" id="ARBA00022840"/>
    </source>
</evidence>
<dbReference type="EMBL" id="VJMH01006470">
    <property type="protein sequence ID" value="KAF0689323.1"/>
    <property type="molecule type" value="Genomic_DNA"/>
</dbReference>
<keyword evidence="11" id="KW-1133">Transmembrane helix</keyword>
<dbReference type="Gene3D" id="1.10.150.380">
    <property type="entry name" value="GatB domain, N-terminal subdomain"/>
    <property type="match status" value="1"/>
</dbReference>
<reference evidence="13" key="2">
    <citation type="submission" date="2019-06" db="EMBL/GenBank/DDBJ databases">
        <title>Genomics analysis of Aphanomyces spp. identifies a new class of oomycete effector associated with host adaptation.</title>
        <authorList>
            <person name="Gaulin E."/>
        </authorList>
    </citation>
    <scope>NUCLEOTIDE SEQUENCE</scope>
    <source>
        <strain evidence="13">CBS 578.67</strain>
    </source>
</reference>
<comment type="subunit">
    <text evidence="10">Subunit of the heterotrimeric GatCAB amidotransferase (AdT) complex, composed of A, B and C subunits.</text>
</comment>
<gene>
    <name evidence="14" type="primary">Aste57867_19219</name>
    <name evidence="13" type="ORF">As57867_019155</name>
    <name evidence="14" type="ORF">ASTE57867_19219</name>
</gene>
<dbReference type="Pfam" id="PF02934">
    <property type="entry name" value="GatB_N"/>
    <property type="match status" value="1"/>
</dbReference>
<dbReference type="Gene3D" id="1.10.10.410">
    <property type="match status" value="1"/>
</dbReference>
<comment type="catalytic activity">
    <reaction evidence="8">
        <text>L-aspartyl-tRNA(Asn) + L-glutamine + ATP + H2O = L-asparaginyl-tRNA(Asn) + L-glutamate + ADP + phosphate + 2 H(+)</text>
        <dbReference type="Rhea" id="RHEA:14513"/>
        <dbReference type="Rhea" id="RHEA-COMP:9674"/>
        <dbReference type="Rhea" id="RHEA-COMP:9677"/>
        <dbReference type="ChEBI" id="CHEBI:15377"/>
        <dbReference type="ChEBI" id="CHEBI:15378"/>
        <dbReference type="ChEBI" id="CHEBI:29985"/>
        <dbReference type="ChEBI" id="CHEBI:30616"/>
        <dbReference type="ChEBI" id="CHEBI:43474"/>
        <dbReference type="ChEBI" id="CHEBI:58359"/>
        <dbReference type="ChEBI" id="CHEBI:78515"/>
        <dbReference type="ChEBI" id="CHEBI:78516"/>
        <dbReference type="ChEBI" id="CHEBI:456216"/>
    </reaction>
</comment>
<comment type="function">
    <text evidence="10">Allows the formation of correctly charged Gln-tRNA(Gln) through the transamidation of misacylated Glu-tRNA(Gln) in the mitochondria. The reaction takes place in the presence of glutamine and ATP through an activated gamma-phospho-Glu-tRNA(Gln).</text>
</comment>
<keyword evidence="6 10" id="KW-0648">Protein biosynthesis</keyword>
<comment type="subunit">
    <text evidence="2">Heterotrimer of A, B and C subunits.</text>
</comment>
<dbReference type="SUPFAM" id="SSF55931">
    <property type="entry name" value="Glutamine synthetase/guanido kinase"/>
    <property type="match status" value="1"/>
</dbReference>
<evidence type="ECO:0000256" key="4">
    <source>
        <dbReference type="ARBA" id="ARBA00022741"/>
    </source>
</evidence>
<dbReference type="HAMAP" id="MF_00121">
    <property type="entry name" value="GatB"/>
    <property type="match status" value="1"/>
</dbReference>
<evidence type="ECO:0000256" key="7">
    <source>
        <dbReference type="ARBA" id="ARBA00024799"/>
    </source>
</evidence>
<dbReference type="GO" id="GO:0005739">
    <property type="term" value="C:mitochondrion"/>
    <property type="evidence" value="ECO:0007669"/>
    <property type="project" value="UniProtKB-SubCell"/>
</dbReference>
<evidence type="ECO:0000256" key="1">
    <source>
        <dbReference type="ARBA" id="ARBA00005306"/>
    </source>
</evidence>
<dbReference type="GO" id="GO:0032543">
    <property type="term" value="P:mitochondrial translation"/>
    <property type="evidence" value="ECO:0007669"/>
    <property type="project" value="UniProtKB-UniRule"/>
</dbReference>
<dbReference type="Proteomes" id="UP000332933">
    <property type="component" value="Unassembled WGS sequence"/>
</dbReference>
<dbReference type="SMART" id="SM00845">
    <property type="entry name" value="GatB_Yqey"/>
    <property type="match status" value="1"/>
</dbReference>
<evidence type="ECO:0000256" key="10">
    <source>
        <dbReference type="HAMAP-Rule" id="MF_03147"/>
    </source>
</evidence>
<dbReference type="GO" id="GO:0050567">
    <property type="term" value="F:glutaminyl-tRNA synthase (glutamine-hydrolyzing) activity"/>
    <property type="evidence" value="ECO:0007669"/>
    <property type="project" value="UniProtKB-UniRule"/>
</dbReference>
<comment type="similarity">
    <text evidence="1 10">Belongs to the GatB/GatE family. GatB subfamily.</text>
</comment>
<sequence>MGSTHSGYINRTFIQLGALNFAIALAIIMSSLLSKWEVCIGLEIHAQIQSLSKLFSGASAASKAALVPNSRVSFFDAALPGTLPAVNRACVAQAVRTAHALQSDVQLQSVFERKHYFYCDLPLGYQITQQRAPIASNGVLKFHVKKVDVNAGADVRNTNFATRKEKNAALKAASSAAATEEWIEKQVRINRIQIEQDSGKSLHTLDATHVDLNRAGTGLMEIVFEPDLRSAAEAGQVLREVQHLLRHIGTCDGNMEDGSMRCDLNVSVRPKTDDDSAPFGERVEVKNMNSIRNLMRAVEYEMGRQVEHIQATGTPIEKETRTFDAVTGMTKRMRTKEGAKDYRFFPEPDLPPLVISPDFVEDAKLSLPELPDAMKTRLARDYGLTAYESAVLVHTPHAVDYFEHVARGRPHKLVANWVLNDLFSLLKATNTDIAQSPLTPARLGAVVDMIVAETISGKIAKDLIQHLFYEDDMRSPADIVDANGWKQITDDATIEAYCDGVVANPTNAKNVAAYRGGKAQLFGFFVGQVMKESNGRVHPEKVNAILRALLDE</sequence>
<evidence type="ECO:0000256" key="11">
    <source>
        <dbReference type="SAM" id="Phobius"/>
    </source>
</evidence>
<evidence type="ECO:0000313" key="14">
    <source>
        <dbReference type="EMBL" id="VFT95940.1"/>
    </source>
</evidence>
<dbReference type="InterPro" id="IPR023168">
    <property type="entry name" value="GatB_Yqey_C_2"/>
</dbReference>
<dbReference type="PANTHER" id="PTHR11659:SF0">
    <property type="entry name" value="GLUTAMYL-TRNA(GLN) AMIDOTRANSFERASE SUBUNIT B, MITOCHONDRIAL"/>
    <property type="match status" value="1"/>
</dbReference>
<dbReference type="InterPro" id="IPR014746">
    <property type="entry name" value="Gln_synth/guanido_kin_cat_dom"/>
</dbReference>
<evidence type="ECO:0000256" key="3">
    <source>
        <dbReference type="ARBA" id="ARBA00022598"/>
    </source>
</evidence>
<comment type="subcellular location">
    <subcellularLocation>
        <location evidence="10">Mitochondrion</location>
    </subcellularLocation>
</comment>
<dbReference type="AlphaFoldDB" id="A0A485LE09"/>
<name>A0A485LE09_9STRA</name>
<dbReference type="InterPro" id="IPR017959">
    <property type="entry name" value="Asn/Gln-tRNA_amidoTrfase_suB/E"/>
</dbReference>